<accession>A0A099GL04</accession>
<dbReference type="Proteomes" id="UP000029858">
    <property type="component" value="Unassembled WGS sequence"/>
</dbReference>
<sequence length="86" mass="9540">MLRDLVLVDGKLTEGEVTAEQLRSDVADSEPPLNPHDCNRSTTLLMIELLDDAEPALAGPLRDAWHAVRQCPPPPIELFREGPVTW</sequence>
<organism evidence="1 2">
    <name type="scientific">Paracoccus sanguinis</name>
    <dbReference type="NCBI Taxonomy" id="1545044"/>
    <lineage>
        <taxon>Bacteria</taxon>
        <taxon>Pseudomonadati</taxon>
        <taxon>Pseudomonadota</taxon>
        <taxon>Alphaproteobacteria</taxon>
        <taxon>Rhodobacterales</taxon>
        <taxon>Paracoccaceae</taxon>
        <taxon>Paracoccus</taxon>
    </lineage>
</organism>
<reference evidence="1 2" key="1">
    <citation type="submission" date="2014-09" db="EMBL/GenBank/DDBJ databases">
        <authorList>
            <person name="McGinnis J.M."/>
            <person name="Wolfgang W.J."/>
        </authorList>
    </citation>
    <scope>NUCLEOTIDE SEQUENCE [LARGE SCALE GENOMIC DNA]</scope>
    <source>
        <strain evidence="1 2">5503</strain>
    </source>
</reference>
<protein>
    <submittedName>
        <fullName evidence="1">Uncharacterized protein</fullName>
    </submittedName>
</protein>
<reference evidence="1 2" key="2">
    <citation type="submission" date="2014-10" db="EMBL/GenBank/DDBJ databases">
        <title>Paracoccus sanguinis sp. nov., isolated from clinical specimens of New York State patients.</title>
        <authorList>
            <person name="Mingle L.A."/>
            <person name="Cole J.A."/>
            <person name="Lapierre P."/>
            <person name="Musser K.A."/>
        </authorList>
    </citation>
    <scope>NUCLEOTIDE SEQUENCE [LARGE SCALE GENOMIC DNA]</scope>
    <source>
        <strain evidence="1 2">5503</strain>
    </source>
</reference>
<evidence type="ECO:0000313" key="1">
    <source>
        <dbReference type="EMBL" id="KGJ23222.1"/>
    </source>
</evidence>
<dbReference type="EMBL" id="JRKQ01000009">
    <property type="protein sequence ID" value="KGJ23222.1"/>
    <property type="molecule type" value="Genomic_DNA"/>
</dbReference>
<gene>
    <name evidence="1" type="ORF">IX56_03465</name>
</gene>
<comment type="caution">
    <text evidence="1">The sequence shown here is derived from an EMBL/GenBank/DDBJ whole genome shotgun (WGS) entry which is preliminary data.</text>
</comment>
<name>A0A099GL04_9RHOB</name>
<evidence type="ECO:0000313" key="2">
    <source>
        <dbReference type="Proteomes" id="UP000029858"/>
    </source>
</evidence>
<dbReference type="AlphaFoldDB" id="A0A099GL04"/>
<proteinExistence type="predicted"/>